<feature type="chain" id="PRO_5047109190" description="Secreted protein" evidence="2">
    <location>
        <begin position="28"/>
        <end position="172"/>
    </location>
</feature>
<dbReference type="PROSITE" id="PS51257">
    <property type="entry name" value="PROKAR_LIPOPROTEIN"/>
    <property type="match status" value="1"/>
</dbReference>
<dbReference type="Proteomes" id="UP001597417">
    <property type="component" value="Unassembled WGS sequence"/>
</dbReference>
<sequence>MTKRRVSALAALAAVPLLVSLLGACGAAESTSNPAPSSSVSSGKRSFESFDEFQLAFAGCMREHGVNMRDPSGDGGIQLDNGGDMTAFENASKACQEQLGTPPARKDSGHGKTDEQLLADHLKIAKCLREHGVNVPDPTADSPLAIPQNTPEDVLTTCAPEGVVERTTGGGK</sequence>
<feature type="signal peptide" evidence="2">
    <location>
        <begin position="1"/>
        <end position="27"/>
    </location>
</feature>
<accession>A0ABW5FJ19</accession>
<proteinExistence type="predicted"/>
<feature type="region of interest" description="Disordered" evidence="1">
    <location>
        <begin position="133"/>
        <end position="154"/>
    </location>
</feature>
<evidence type="ECO:0000256" key="2">
    <source>
        <dbReference type="SAM" id="SignalP"/>
    </source>
</evidence>
<reference evidence="4" key="1">
    <citation type="journal article" date="2019" name="Int. J. Syst. Evol. Microbiol.">
        <title>The Global Catalogue of Microorganisms (GCM) 10K type strain sequencing project: providing services to taxonomists for standard genome sequencing and annotation.</title>
        <authorList>
            <consortium name="The Broad Institute Genomics Platform"/>
            <consortium name="The Broad Institute Genome Sequencing Center for Infectious Disease"/>
            <person name="Wu L."/>
            <person name="Ma J."/>
        </authorList>
    </citation>
    <scope>NUCLEOTIDE SEQUENCE [LARGE SCALE GENOMIC DNA]</scope>
    <source>
        <strain evidence="4">CGMCC 4.7645</strain>
    </source>
</reference>
<evidence type="ECO:0000313" key="3">
    <source>
        <dbReference type="EMBL" id="MFD2414983.1"/>
    </source>
</evidence>
<protein>
    <recommendedName>
        <fullName evidence="5">Secreted protein</fullName>
    </recommendedName>
</protein>
<evidence type="ECO:0000256" key="1">
    <source>
        <dbReference type="SAM" id="MobiDB-lite"/>
    </source>
</evidence>
<evidence type="ECO:0008006" key="5">
    <source>
        <dbReference type="Google" id="ProtNLM"/>
    </source>
</evidence>
<name>A0ABW5FJ19_9PSEU</name>
<dbReference type="EMBL" id="JBHUKR010000002">
    <property type="protein sequence ID" value="MFD2414983.1"/>
    <property type="molecule type" value="Genomic_DNA"/>
</dbReference>
<gene>
    <name evidence="3" type="ORF">ACFSXZ_01450</name>
</gene>
<dbReference type="RefSeq" id="WP_378260335.1">
    <property type="nucleotide sequence ID" value="NZ_JBHUKR010000002.1"/>
</dbReference>
<keyword evidence="4" id="KW-1185">Reference proteome</keyword>
<evidence type="ECO:0000313" key="4">
    <source>
        <dbReference type="Proteomes" id="UP001597417"/>
    </source>
</evidence>
<organism evidence="3 4">
    <name type="scientific">Amycolatopsis pigmentata</name>
    <dbReference type="NCBI Taxonomy" id="450801"/>
    <lineage>
        <taxon>Bacteria</taxon>
        <taxon>Bacillati</taxon>
        <taxon>Actinomycetota</taxon>
        <taxon>Actinomycetes</taxon>
        <taxon>Pseudonocardiales</taxon>
        <taxon>Pseudonocardiaceae</taxon>
        <taxon>Amycolatopsis</taxon>
    </lineage>
</organism>
<comment type="caution">
    <text evidence="3">The sequence shown here is derived from an EMBL/GenBank/DDBJ whole genome shotgun (WGS) entry which is preliminary data.</text>
</comment>
<keyword evidence="2" id="KW-0732">Signal</keyword>